<feature type="compositionally biased region" description="Basic and acidic residues" evidence="1">
    <location>
        <begin position="147"/>
        <end position="162"/>
    </location>
</feature>
<sequence length="353" mass="38277">MPDVKSPPPEDVPKTQDRGAQAQTDGGTASPPSTGDSPDASSTTASDSYSATAPDSSSATAPDSSSATAPDSSSTTAQATARGPRKIGASVAPPPAAPPPRQRQPYDWDSFSIAPVDETRTYFRFKPHGFTYECLEAGPWSDLQPEEVGKGDDPDYPTEPKDGGIRAYLGYVGITKDQWERLTPEVRVTLRESLRLLLPVMEAAVFIAADPDQVEVDLELQRRALAFLERLAKEVSSDSTRNAGFQKAVAMRDRWRFSRSWLKTIEQVLAGIHARGHAEKRATFLDETWATNAAREVNASLSVKLRVTTTACTTEHIAQLQAEPPRTVALQLVEKLGADPDVARRATPRHRGS</sequence>
<evidence type="ECO:0000313" key="3">
    <source>
        <dbReference type="Proteomes" id="UP000007587"/>
    </source>
</evidence>
<dbReference type="EMBL" id="CP003389">
    <property type="protein sequence ID" value="AFE05831.1"/>
    <property type="molecule type" value="Genomic_DNA"/>
</dbReference>
<gene>
    <name evidence="2" type="ordered locus">COCOR_04430</name>
</gene>
<name>H8MFB1_CORCM</name>
<feature type="compositionally biased region" description="Pro residues" evidence="1">
    <location>
        <begin position="92"/>
        <end position="102"/>
    </location>
</feature>
<keyword evidence="3" id="KW-1185">Reference proteome</keyword>
<reference evidence="2 3" key="1">
    <citation type="journal article" date="2012" name="J. Bacteriol.">
        <title>Complete Genome Sequence of the Fruiting Myxobacterium Corallococcus coralloides DSM 2259.</title>
        <authorList>
            <person name="Huntley S."/>
            <person name="Zhang Y."/>
            <person name="Treuner-Lange A."/>
            <person name="Kneip S."/>
            <person name="Sensen C.W."/>
            <person name="Sogaard-Andersen L."/>
        </authorList>
    </citation>
    <scope>NUCLEOTIDE SEQUENCE [LARGE SCALE GENOMIC DNA]</scope>
    <source>
        <strain evidence="3">ATCC 25202 / DSM 2259 / NBRC 100086 / M2</strain>
    </source>
</reference>
<feature type="region of interest" description="Disordered" evidence="1">
    <location>
        <begin position="1"/>
        <end position="108"/>
    </location>
</feature>
<feature type="compositionally biased region" description="Pro residues" evidence="1">
    <location>
        <begin position="1"/>
        <end position="10"/>
    </location>
</feature>
<dbReference type="Proteomes" id="UP000007587">
    <property type="component" value="Chromosome"/>
</dbReference>
<dbReference type="KEGG" id="ccx:COCOR_04430"/>
<evidence type="ECO:0000256" key="1">
    <source>
        <dbReference type="SAM" id="MobiDB-lite"/>
    </source>
</evidence>
<dbReference type="HOGENOM" id="CLU_784618_0_0_7"/>
<reference evidence="3" key="2">
    <citation type="submission" date="2012-03" db="EMBL/GenBank/DDBJ databases">
        <title>Genome sequence of the fruiting myxobacterium Corallococcus coralloides DSM 2259.</title>
        <authorList>
            <person name="Huntley S."/>
            <person name="Zhang Y."/>
            <person name="Treuner-Lange A."/>
            <person name="Sensen C.W."/>
            <person name="Sogaard-Andersen L."/>
        </authorList>
    </citation>
    <scope>NUCLEOTIDE SEQUENCE [LARGE SCALE GENOMIC DNA]</scope>
    <source>
        <strain evidence="3">ATCC 25202 / DSM 2259 / NBRC 100086 / M2</strain>
    </source>
</reference>
<feature type="compositionally biased region" description="Low complexity" evidence="1">
    <location>
        <begin position="28"/>
        <end position="81"/>
    </location>
</feature>
<dbReference type="InParanoid" id="H8MFB1"/>
<feature type="region of interest" description="Disordered" evidence="1">
    <location>
        <begin position="141"/>
        <end position="162"/>
    </location>
</feature>
<evidence type="ECO:0000313" key="2">
    <source>
        <dbReference type="EMBL" id="AFE05831.1"/>
    </source>
</evidence>
<protein>
    <submittedName>
        <fullName evidence="2">Uncharacterized protein</fullName>
    </submittedName>
</protein>
<dbReference type="AlphaFoldDB" id="H8MFB1"/>
<accession>H8MFB1</accession>
<organism evidence="2 3">
    <name type="scientific">Corallococcus coralloides (strain ATCC 25202 / DSM 2259 / NBRC 100086 / M2)</name>
    <name type="common">Myxococcus coralloides</name>
    <dbReference type="NCBI Taxonomy" id="1144275"/>
    <lineage>
        <taxon>Bacteria</taxon>
        <taxon>Pseudomonadati</taxon>
        <taxon>Myxococcota</taxon>
        <taxon>Myxococcia</taxon>
        <taxon>Myxococcales</taxon>
        <taxon>Cystobacterineae</taxon>
        <taxon>Myxococcaceae</taxon>
        <taxon>Corallococcus</taxon>
    </lineage>
</organism>
<proteinExistence type="predicted"/>